<dbReference type="RefSeq" id="WP_207835244.1">
    <property type="nucleotide sequence ID" value="NZ_CP088282.1"/>
</dbReference>
<accession>A0ABS3MNF4</accession>
<evidence type="ECO:0000313" key="3">
    <source>
        <dbReference type="EMBL" id="MBO1432925.1"/>
    </source>
</evidence>
<sequence length="123" mass="13985">MTNNSPREPQTSTEKATELRRARDRMLARDRLIDEMVENNERQIKNEHARGGAEIELACAQREAARAEAGAEANAELDRATGRLEMLQEEHRRLVAEREWLNTSLLEIDNGPSSDEHQRSGHA</sequence>
<reference evidence="3" key="1">
    <citation type="journal article" date="2021" name="Int. J. Syst. Evol. Microbiol.">
        <title>Bradyrhizobium septentrionale sp. nov. (sv. septentrionale) and Bradyrhizobium quebecense sp. nov. (sv. septentrionale) associated with legumes native to Canada possess rearranged symbiosis genes and numerous insertion sequences.</title>
        <authorList>
            <person name="Bromfield E.S.P."/>
            <person name="Cloutier S."/>
        </authorList>
    </citation>
    <scope>NUCLEOTIDE SEQUENCE</scope>
    <source>
        <strain evidence="3">12S5</strain>
    </source>
</reference>
<dbReference type="EMBL" id="JAGEPA010000001">
    <property type="protein sequence ID" value="MBO1432925.1"/>
    <property type="molecule type" value="Genomic_DNA"/>
</dbReference>
<protein>
    <submittedName>
        <fullName evidence="3">Uncharacterized protein</fullName>
    </submittedName>
</protein>
<dbReference type="Proteomes" id="UP000692816">
    <property type="component" value="Unassembled WGS sequence"/>
</dbReference>
<feature type="region of interest" description="Disordered" evidence="2">
    <location>
        <begin position="1"/>
        <end position="21"/>
    </location>
</feature>
<proteinExistence type="predicted"/>
<evidence type="ECO:0000313" key="4">
    <source>
        <dbReference type="Proteomes" id="UP000692816"/>
    </source>
</evidence>
<organism evidence="3 4">
    <name type="scientific">Bradyrhizobium quebecense</name>
    <dbReference type="NCBI Taxonomy" id="2748629"/>
    <lineage>
        <taxon>Bacteria</taxon>
        <taxon>Pseudomonadati</taxon>
        <taxon>Pseudomonadota</taxon>
        <taxon>Alphaproteobacteria</taxon>
        <taxon>Hyphomicrobiales</taxon>
        <taxon>Nitrobacteraceae</taxon>
        <taxon>Bradyrhizobium</taxon>
    </lineage>
</organism>
<feature type="compositionally biased region" description="Polar residues" evidence="2">
    <location>
        <begin position="1"/>
        <end position="14"/>
    </location>
</feature>
<comment type="caution">
    <text evidence="3">The sequence shown here is derived from an EMBL/GenBank/DDBJ whole genome shotgun (WGS) entry which is preliminary data.</text>
</comment>
<feature type="coiled-coil region" evidence="1">
    <location>
        <begin position="70"/>
        <end position="97"/>
    </location>
</feature>
<keyword evidence="4" id="KW-1185">Reference proteome</keyword>
<evidence type="ECO:0000256" key="1">
    <source>
        <dbReference type="SAM" id="Coils"/>
    </source>
</evidence>
<gene>
    <name evidence="3" type="ORF">J4P68_27115</name>
</gene>
<keyword evidence="1" id="KW-0175">Coiled coil</keyword>
<evidence type="ECO:0000256" key="2">
    <source>
        <dbReference type="SAM" id="MobiDB-lite"/>
    </source>
</evidence>
<name>A0ABS3MNF4_9BRAD</name>